<accession>A0A5C7DXD2</accession>
<dbReference type="SMART" id="SM00912">
    <property type="entry name" value="Haemagg_act"/>
    <property type="match status" value="1"/>
</dbReference>
<dbReference type="InterPro" id="IPR008638">
    <property type="entry name" value="FhaB/CdiA-like_TPS"/>
</dbReference>
<evidence type="ECO:0000313" key="3">
    <source>
        <dbReference type="Proteomes" id="UP000321310"/>
    </source>
</evidence>
<dbReference type="Gene3D" id="2.160.20.10">
    <property type="entry name" value="Single-stranded right-handed beta-helix, Pectin lyase-like"/>
    <property type="match status" value="1"/>
</dbReference>
<feature type="domain" description="Filamentous haemagglutinin FhaB/tRNA nuclease CdiA-like TPS" evidence="1">
    <location>
        <begin position="22"/>
        <end position="135"/>
    </location>
</feature>
<dbReference type="NCBIfam" id="TIGR01901">
    <property type="entry name" value="adhes_NPXG"/>
    <property type="match status" value="1"/>
</dbReference>
<dbReference type="EMBL" id="VOWB01000023">
    <property type="protein sequence ID" value="TXE83799.1"/>
    <property type="molecule type" value="Genomic_DNA"/>
</dbReference>
<sequence>MANFHNHIVLSGIALFLIFNQIFALPSGGKFTHGSSGNINIHNNTMNIHGHGINSVIQWGGGFNIGKNESVNFNGNSKNYLNIAHGANKSIIEGILNANGKNIFLINPNGVIITKTGIINANRFIASTSSISNQTMQDFASGKIDANTYSPIIKPNKNGGNIINMGMINAKDVVFLGNKLLLNSNIQNSNSINTINAQNIKLVGNEVDIDVSNINANLLQKLEVSAKDRGSIYLNASGYYYNVNSFNVFNKFISTDYQNIKHNQNTFSIYKFIGISSDLDWWHFAKGWNENKTNFRATANEYRLTQDIDFKGKNYANYCIDGFGCTNMIVGYKGIVYDDNYNILENNSFTNKTFNGQNFSLKNINIDTSKSQENITNVGIFGHIENSKFKNILIDYNNGFIKTNSINNLYSGGFAGISNKSDFENIEIKNISSISNQAKDVLYNGIFIGYIGDGNFNKIKIDNIKNISGISLNDRSHVGGFAGSIFDGKFSNINILNIDNIINNKTNKVSYTGGFVGEVWSGNFQNINLSNINNIQGEFVTGGFAGNALEATFSNINATITNITSSYNSSRHAYAGGFIGSIDSSNTTFKNINLSVNTIKSINSDSKNSFISNNDNGNAYAGGFTGFANGGMFDNINIKVKHIESINDNTIEDTRAVAGGFAGKIESGRNDKLSFKNISIENIDSIIAKRTQNKKGIADAGGFIGWIQSEGKSNFENISLYNIKNIQAKSYNHYVSAGGFIGYIEGNSIINKLNLNFLNIFLFFENNSIINATSIGNGKNSSGKFIGDDNSHTKLSFDNFFIYHYNKDFTNANSDSNYWNNINIILYNDLDKTAKYQEFLKKDHAITRPIIQIPENPTFSNKPKQNYPNIDNILKQEAILSKDDLNNLIIKNEILIKLLKQGYKLYLDTLMNMFLEKDYDKMTQDEKINFVEKYFIKDTKNSKSEALNIVQSLDFISAYGKNGLSNAKEDKFENGVKNFYIENIQTQIDNILSKKIFISNVIYGELKDIILNSKKLIEQLQYIKTQLQKAEKIYNEYIQNIDQVNSQELSQLLKNIKMLKNYQDIIISKLNLTSIKNKIEYKSNNGSFLIIGSFGQKPYDPNLENISLNPSASISFAIPSISKKNKDIIYIPTIFNNNFDYFFLFNSLGDELIKKEIHKNEIQTLKTQKIKKTCAVNDNFKAMNPCID</sequence>
<protein>
    <submittedName>
        <fullName evidence="2">Filamentous hemagglutinin N-terminal domain-containing protein</fullName>
    </submittedName>
</protein>
<evidence type="ECO:0000313" key="2">
    <source>
        <dbReference type="EMBL" id="TXE83799.1"/>
    </source>
</evidence>
<dbReference type="SUPFAM" id="SSF51126">
    <property type="entry name" value="Pectin lyase-like"/>
    <property type="match status" value="1"/>
</dbReference>
<gene>
    <name evidence="2" type="ORF">FPD46_01715</name>
</gene>
<proteinExistence type="predicted"/>
<dbReference type="InterPro" id="IPR011050">
    <property type="entry name" value="Pectin_lyase_fold/virulence"/>
</dbReference>
<dbReference type="Gene3D" id="2.160.20.110">
    <property type="match status" value="1"/>
</dbReference>
<dbReference type="InterPro" id="IPR012334">
    <property type="entry name" value="Pectin_lyas_fold"/>
</dbReference>
<reference evidence="2 3" key="1">
    <citation type="submission" date="2019-07" db="EMBL/GenBank/DDBJ databases">
        <title>Rapid identification of Enteric Bacteria from Whole Genome Sequences (WGS) using Average Nucleotide Identity (ANI).</title>
        <authorList>
            <person name="Lane C."/>
        </authorList>
    </citation>
    <scope>NUCLEOTIDE SEQUENCE [LARGE SCALE GENOMIC DNA]</scope>
    <source>
        <strain evidence="2 3">2016D-0250</strain>
    </source>
</reference>
<organism evidence="2 3">
    <name type="scientific">Campylobacter peloridis</name>
    <dbReference type="NCBI Taxonomy" id="488546"/>
    <lineage>
        <taxon>Bacteria</taxon>
        <taxon>Pseudomonadati</taxon>
        <taxon>Campylobacterota</taxon>
        <taxon>Epsilonproteobacteria</taxon>
        <taxon>Campylobacterales</taxon>
        <taxon>Campylobacteraceae</taxon>
        <taxon>Campylobacter</taxon>
    </lineage>
</organism>
<evidence type="ECO:0000259" key="1">
    <source>
        <dbReference type="SMART" id="SM00912"/>
    </source>
</evidence>
<dbReference type="Proteomes" id="UP000321310">
    <property type="component" value="Unassembled WGS sequence"/>
</dbReference>
<dbReference type="AlphaFoldDB" id="A0A5C7DXD2"/>
<dbReference type="RefSeq" id="WP_147575059.1">
    <property type="nucleotide sequence ID" value="NZ_VOWB01000023.1"/>
</dbReference>
<comment type="caution">
    <text evidence="2">The sequence shown here is derived from an EMBL/GenBank/DDBJ whole genome shotgun (WGS) entry which is preliminary data.</text>
</comment>
<name>A0A5C7DXD2_9BACT</name>